<organism evidence="1 2">
    <name type="scientific">Heterorhabditis bacteriophora</name>
    <name type="common">Entomopathogenic nematode worm</name>
    <dbReference type="NCBI Taxonomy" id="37862"/>
    <lineage>
        <taxon>Eukaryota</taxon>
        <taxon>Metazoa</taxon>
        <taxon>Ecdysozoa</taxon>
        <taxon>Nematoda</taxon>
        <taxon>Chromadorea</taxon>
        <taxon>Rhabditida</taxon>
        <taxon>Rhabditina</taxon>
        <taxon>Rhabditomorpha</taxon>
        <taxon>Strongyloidea</taxon>
        <taxon>Heterorhabditidae</taxon>
        <taxon>Heterorhabditis</taxon>
    </lineage>
</organism>
<reference evidence="2" key="1">
    <citation type="submission" date="2016-11" db="UniProtKB">
        <authorList>
            <consortium name="WormBaseParasite"/>
        </authorList>
    </citation>
    <scope>IDENTIFICATION</scope>
</reference>
<sequence length="44" mass="5021">MGDCCESICDLWFCPVIRLDLLTGAKNLRAGMVPTNFWWWTGIS</sequence>
<accession>A0A1I7WDH2</accession>
<name>A0A1I7WDH2_HETBA</name>
<evidence type="ECO:0000313" key="2">
    <source>
        <dbReference type="WBParaSite" id="Hba_02830"/>
    </source>
</evidence>
<keyword evidence="1" id="KW-1185">Reference proteome</keyword>
<proteinExistence type="predicted"/>
<dbReference type="Proteomes" id="UP000095283">
    <property type="component" value="Unplaced"/>
</dbReference>
<dbReference type="AlphaFoldDB" id="A0A1I7WDH2"/>
<evidence type="ECO:0000313" key="1">
    <source>
        <dbReference type="Proteomes" id="UP000095283"/>
    </source>
</evidence>
<protein>
    <submittedName>
        <fullName evidence="2">DUF5131 family protein</fullName>
    </submittedName>
</protein>
<dbReference type="WBParaSite" id="Hba_02830">
    <property type="protein sequence ID" value="Hba_02830"/>
    <property type="gene ID" value="Hba_02830"/>
</dbReference>